<proteinExistence type="predicted"/>
<reference evidence="3 4" key="1">
    <citation type="submission" date="2019-02" db="EMBL/GenBank/DDBJ databases">
        <title>Deep-cultivation of Planctomycetes and their phenomic and genomic characterization uncovers novel biology.</title>
        <authorList>
            <person name="Wiegand S."/>
            <person name="Jogler M."/>
            <person name="Boedeker C."/>
            <person name="Pinto D."/>
            <person name="Vollmers J."/>
            <person name="Rivas-Marin E."/>
            <person name="Kohn T."/>
            <person name="Peeters S.H."/>
            <person name="Heuer A."/>
            <person name="Rast P."/>
            <person name="Oberbeckmann S."/>
            <person name="Bunk B."/>
            <person name="Jeske O."/>
            <person name="Meyerdierks A."/>
            <person name="Storesund J.E."/>
            <person name="Kallscheuer N."/>
            <person name="Luecker S."/>
            <person name="Lage O.M."/>
            <person name="Pohl T."/>
            <person name="Merkel B.J."/>
            <person name="Hornburger P."/>
            <person name="Mueller R.-W."/>
            <person name="Bruemmer F."/>
            <person name="Labrenz M."/>
            <person name="Spormann A.M."/>
            <person name="Op Den Camp H."/>
            <person name="Overmann J."/>
            <person name="Amann R."/>
            <person name="Jetten M.S.M."/>
            <person name="Mascher T."/>
            <person name="Medema M.H."/>
            <person name="Devos D.P."/>
            <person name="Kaster A.-K."/>
            <person name="Ovreas L."/>
            <person name="Rohde M."/>
            <person name="Galperin M.Y."/>
            <person name="Jogler C."/>
        </authorList>
    </citation>
    <scope>NUCLEOTIDE SEQUENCE [LARGE SCALE GENOMIC DNA]</scope>
    <source>
        <strain evidence="3 4">Q31b</strain>
    </source>
</reference>
<dbReference type="Gene3D" id="3.10.580.10">
    <property type="entry name" value="CBS-domain"/>
    <property type="match status" value="1"/>
</dbReference>
<dbReference type="OrthoDB" id="291940at2"/>
<evidence type="ECO:0000256" key="1">
    <source>
        <dbReference type="PROSITE-ProRule" id="PRU00703"/>
    </source>
</evidence>
<dbReference type="AlphaFoldDB" id="A0A5C6D9M3"/>
<dbReference type="SUPFAM" id="SSF54631">
    <property type="entry name" value="CBS-domain pair"/>
    <property type="match status" value="1"/>
</dbReference>
<evidence type="ECO:0000313" key="3">
    <source>
        <dbReference type="EMBL" id="TWU33458.1"/>
    </source>
</evidence>
<feature type="domain" description="CBS" evidence="2">
    <location>
        <begin position="31"/>
        <end position="88"/>
    </location>
</feature>
<organism evidence="3 4">
    <name type="scientific">Novipirellula aureliae</name>
    <dbReference type="NCBI Taxonomy" id="2527966"/>
    <lineage>
        <taxon>Bacteria</taxon>
        <taxon>Pseudomonadati</taxon>
        <taxon>Planctomycetota</taxon>
        <taxon>Planctomycetia</taxon>
        <taxon>Pirellulales</taxon>
        <taxon>Pirellulaceae</taxon>
        <taxon>Novipirellula</taxon>
    </lineage>
</organism>
<evidence type="ECO:0000313" key="4">
    <source>
        <dbReference type="Proteomes" id="UP000315471"/>
    </source>
</evidence>
<name>A0A5C6D9M3_9BACT</name>
<dbReference type="Pfam" id="PF00571">
    <property type="entry name" value="CBS"/>
    <property type="match status" value="1"/>
</dbReference>
<dbReference type="PROSITE" id="PS51371">
    <property type="entry name" value="CBS"/>
    <property type="match status" value="1"/>
</dbReference>
<gene>
    <name evidence="3" type="ORF">Q31b_57750</name>
</gene>
<keyword evidence="4" id="KW-1185">Reference proteome</keyword>
<protein>
    <submittedName>
        <fullName evidence="3">CBS domain protein</fullName>
    </submittedName>
</protein>
<accession>A0A5C6D9M3</accession>
<evidence type="ECO:0000259" key="2">
    <source>
        <dbReference type="PROSITE" id="PS51371"/>
    </source>
</evidence>
<dbReference type="EMBL" id="SJPY01000014">
    <property type="protein sequence ID" value="TWU33458.1"/>
    <property type="molecule type" value="Genomic_DNA"/>
</dbReference>
<keyword evidence="1" id="KW-0129">CBS domain</keyword>
<sequence length="119" mass="13257">MNSVLEDLAPCTEKRSAHRPGPFGPAKVLLPTDQQPILLPSRTLAGDGIERMLDNRFSQIPVTDDNQRIIGVFTWKSFSTRVADLASTKIKPTELPIRDLYQREQLGNGQSPLAMETIK</sequence>
<dbReference type="InterPro" id="IPR000644">
    <property type="entry name" value="CBS_dom"/>
</dbReference>
<dbReference type="InterPro" id="IPR046342">
    <property type="entry name" value="CBS_dom_sf"/>
</dbReference>
<comment type="caution">
    <text evidence="3">The sequence shown here is derived from an EMBL/GenBank/DDBJ whole genome shotgun (WGS) entry which is preliminary data.</text>
</comment>
<dbReference type="Proteomes" id="UP000315471">
    <property type="component" value="Unassembled WGS sequence"/>
</dbReference>